<feature type="compositionally biased region" description="Basic and acidic residues" evidence="1">
    <location>
        <begin position="605"/>
        <end position="616"/>
    </location>
</feature>
<organism evidence="2 3">
    <name type="scientific">Puccinia coronata f. sp. avenae</name>
    <dbReference type="NCBI Taxonomy" id="200324"/>
    <lineage>
        <taxon>Eukaryota</taxon>
        <taxon>Fungi</taxon>
        <taxon>Dikarya</taxon>
        <taxon>Basidiomycota</taxon>
        <taxon>Pucciniomycotina</taxon>
        <taxon>Pucciniomycetes</taxon>
        <taxon>Pucciniales</taxon>
        <taxon>Pucciniaceae</taxon>
        <taxon>Puccinia</taxon>
    </lineage>
</organism>
<dbReference type="InterPro" id="IPR026749">
    <property type="entry name" value="Tmem135"/>
</dbReference>
<feature type="compositionally biased region" description="Pro residues" evidence="1">
    <location>
        <begin position="580"/>
        <end position="592"/>
    </location>
</feature>
<proteinExistence type="predicted"/>
<protein>
    <recommendedName>
        <fullName evidence="4">Transmembrane protein 135 N-terminal domain-containing protein</fullName>
    </recommendedName>
</protein>
<dbReference type="PANTHER" id="PTHR12459">
    <property type="entry name" value="TRANSMEMBRANE PROTEIN 135-RELATED"/>
    <property type="match status" value="1"/>
</dbReference>
<evidence type="ECO:0000256" key="1">
    <source>
        <dbReference type="SAM" id="MobiDB-lite"/>
    </source>
</evidence>
<feature type="compositionally biased region" description="Low complexity" evidence="1">
    <location>
        <begin position="593"/>
        <end position="604"/>
    </location>
</feature>
<dbReference type="Proteomes" id="UP000235388">
    <property type="component" value="Unassembled WGS sequence"/>
</dbReference>
<sequence length="616" mass="68536">MPAEGDDRRIIEPKSLTPPRSIAQELAGNRLVFVRAYLIGYGIEVVPSFVKLCIVRLIAFTRRPVSTQDLLRLLNGILGLLLRGLRPTGLAMASGITIGGARLTEGLVRRQLQLLLRMLKTCCIARKLRQLVVRRTTTGSDLQSDLQQSALHVSHLEHTLVRVFSTFSAASLSSLVAITILQSKHTNALMAQDPLHPTMTPYPTWTPSETSSPPSKHPTSSALNRVPPQSPTLDFTLFFTVRALDTLCRAIYDHFSPAWLSFLSRCSDTLLFQLCCWRIMWCWFYAPWRLPMSYVKWITTLAEMDPRLLQLIRLAKQRKFVYGLPAQSAHILELGRSIATHMGRPPEHGDPLFIDHLSCGIVHGTLGNSESCTINVLKRLFRAWKTSLGIYLPVFTVPVLLFQRKKIFQAPVQTGARILLNSSRSAGFLASFIALTWTGVCMGRSEGMLHILQGVYGRLGWGRVTRTELDGQVAPQLGSMLAGLSVLVENKKRRGEMALYVATRALCATVDQILPRWLRRRIVANRWVSIWVERISFSISIGLIISAIVHHPAYVRGIVQGILKYAIGPDWPKEHSRPLSCPPPPPPPPSLPPAAAAASGAARPSKPDLQEKHMDN</sequence>
<dbReference type="EMBL" id="PGCJ01000177">
    <property type="protein sequence ID" value="PLW40775.1"/>
    <property type="molecule type" value="Genomic_DNA"/>
</dbReference>
<evidence type="ECO:0008006" key="4">
    <source>
        <dbReference type="Google" id="ProtNLM"/>
    </source>
</evidence>
<feature type="region of interest" description="Disordered" evidence="1">
    <location>
        <begin position="573"/>
        <end position="616"/>
    </location>
</feature>
<feature type="compositionally biased region" description="Low complexity" evidence="1">
    <location>
        <begin position="201"/>
        <end position="221"/>
    </location>
</feature>
<keyword evidence="3" id="KW-1185">Reference proteome</keyword>
<accession>A0A2N5USN8</accession>
<dbReference type="OrthoDB" id="4021778at2759"/>
<name>A0A2N5USN8_9BASI</name>
<dbReference type="AlphaFoldDB" id="A0A2N5USN8"/>
<comment type="caution">
    <text evidence="2">The sequence shown here is derived from an EMBL/GenBank/DDBJ whole genome shotgun (WGS) entry which is preliminary data.</text>
</comment>
<feature type="region of interest" description="Disordered" evidence="1">
    <location>
        <begin position="201"/>
        <end position="227"/>
    </location>
</feature>
<gene>
    <name evidence="2" type="ORF">PCANC_13517</name>
</gene>
<reference evidence="2 3" key="1">
    <citation type="submission" date="2017-11" db="EMBL/GenBank/DDBJ databases">
        <title>De novo assembly and phasing of dikaryotic genomes from two isolates of Puccinia coronata f. sp. avenae, the causal agent of oat crown rust.</title>
        <authorList>
            <person name="Miller M.E."/>
            <person name="Zhang Y."/>
            <person name="Omidvar V."/>
            <person name="Sperschneider J."/>
            <person name="Schwessinger B."/>
            <person name="Raley C."/>
            <person name="Palmer J.M."/>
            <person name="Garnica D."/>
            <person name="Upadhyaya N."/>
            <person name="Rathjen J."/>
            <person name="Taylor J.M."/>
            <person name="Park R.F."/>
            <person name="Dodds P.N."/>
            <person name="Hirsch C.D."/>
            <person name="Kianian S.F."/>
            <person name="Figueroa M."/>
        </authorList>
    </citation>
    <scope>NUCLEOTIDE SEQUENCE [LARGE SCALE GENOMIC DNA]</scope>
    <source>
        <strain evidence="2">12NC29</strain>
    </source>
</reference>
<evidence type="ECO:0000313" key="2">
    <source>
        <dbReference type="EMBL" id="PLW40775.1"/>
    </source>
</evidence>
<dbReference type="PANTHER" id="PTHR12459:SF15">
    <property type="entry name" value="TRANSMEMBRANE PROTEIN 135"/>
    <property type="match status" value="1"/>
</dbReference>
<evidence type="ECO:0000313" key="3">
    <source>
        <dbReference type="Proteomes" id="UP000235388"/>
    </source>
</evidence>